<name>A9KKZ7_LACP7</name>
<feature type="transmembrane region" description="Helical" evidence="6">
    <location>
        <begin position="20"/>
        <end position="42"/>
    </location>
</feature>
<protein>
    <submittedName>
        <fullName evidence="7">Cell cycle protein</fullName>
    </submittedName>
</protein>
<reference evidence="8" key="1">
    <citation type="submission" date="2007-11" db="EMBL/GenBank/DDBJ databases">
        <title>Complete genome sequence of Clostridium phytofermentans ISDg.</title>
        <authorList>
            <person name="Leschine S.B."/>
            <person name="Warnick T.A."/>
            <person name="Blanchard J.L."/>
            <person name="Schnell D.J."/>
            <person name="Petit E.L."/>
            <person name="LaTouf W.G."/>
            <person name="Copeland A."/>
            <person name="Lucas S."/>
            <person name="Lapidus A."/>
            <person name="Barry K."/>
            <person name="Glavina del Rio T."/>
            <person name="Dalin E."/>
            <person name="Tice H."/>
            <person name="Pitluck S."/>
            <person name="Kiss H."/>
            <person name="Brettin T."/>
            <person name="Bruce D."/>
            <person name="Detter J.C."/>
            <person name="Han C."/>
            <person name="Kuske C."/>
            <person name="Schmutz J."/>
            <person name="Larimer F."/>
            <person name="Land M."/>
            <person name="Hauser L."/>
            <person name="Kyrpides N."/>
            <person name="Kim E.A."/>
            <person name="Richardson P."/>
        </authorList>
    </citation>
    <scope>NUCLEOTIDE SEQUENCE [LARGE SCALE GENOMIC DNA]</scope>
    <source>
        <strain evidence="8">ATCC 700394 / DSM 18823 / ISDg</strain>
    </source>
</reference>
<evidence type="ECO:0000256" key="3">
    <source>
        <dbReference type="ARBA" id="ARBA00022960"/>
    </source>
</evidence>
<dbReference type="Pfam" id="PF01098">
    <property type="entry name" value="FTSW_RODA_SPOVE"/>
    <property type="match status" value="1"/>
</dbReference>
<dbReference type="OrthoDB" id="9812661at2"/>
<dbReference type="STRING" id="357809.Cphy_2368"/>
<organism evidence="7 8">
    <name type="scientific">Lachnoclostridium phytofermentans (strain ATCC 700394 / DSM 18823 / ISDg)</name>
    <name type="common">Clostridium phytofermentans</name>
    <dbReference type="NCBI Taxonomy" id="357809"/>
    <lineage>
        <taxon>Bacteria</taxon>
        <taxon>Bacillati</taxon>
        <taxon>Bacillota</taxon>
        <taxon>Clostridia</taxon>
        <taxon>Lachnospirales</taxon>
        <taxon>Lachnospiraceae</taxon>
    </lineage>
</organism>
<evidence type="ECO:0000313" key="7">
    <source>
        <dbReference type="EMBL" id="ABX42729.1"/>
    </source>
</evidence>
<sequence>MFKTLFKSIFNFEEYDLKHYQVSMLAIISILGVIGMVLIRRLQDANERQFEKQIIGYAVGLIVAVVVSLIDYHFVAKFFIPLYFINIALLVITKFTPLGKSHYLAQRWILIGSTEVQPSELTRIIMIIFLAKFFDIVRRQINKASIIFLALILMVIPISLIFIQPDLSVSIVLFATFLCMFYMAGLSYKIILPTLAIGIPSFIAFFWYVQQEYQVILNDYQRDRILAMLHPERFPQLAYQQVNAAKCIRAGGISGKWLTDAEVTLKASKVPVIESDFIFTAIAEAFGFVGSMIVIVLLMIFIYKALKIARMAKDFMGMLIASGIASLTMFQLFVNIGVVTSLLPNTGIPLPFVSSGLSALLGNMLMLGVLLNVSLQNKRMLPQKETLSL</sequence>
<comment type="subcellular location">
    <subcellularLocation>
        <location evidence="1">Membrane</location>
        <topology evidence="1">Multi-pass membrane protein</topology>
    </subcellularLocation>
</comment>
<dbReference type="KEGG" id="cpy:Cphy_2368"/>
<dbReference type="GO" id="GO:0008360">
    <property type="term" value="P:regulation of cell shape"/>
    <property type="evidence" value="ECO:0007669"/>
    <property type="project" value="UniProtKB-KW"/>
</dbReference>
<keyword evidence="8" id="KW-1185">Reference proteome</keyword>
<feature type="transmembrane region" description="Helical" evidence="6">
    <location>
        <begin position="356"/>
        <end position="375"/>
    </location>
</feature>
<evidence type="ECO:0000256" key="4">
    <source>
        <dbReference type="ARBA" id="ARBA00022989"/>
    </source>
</evidence>
<feature type="transmembrane region" description="Helical" evidence="6">
    <location>
        <begin position="277"/>
        <end position="303"/>
    </location>
</feature>
<keyword evidence="2 6" id="KW-0812">Transmembrane</keyword>
<dbReference type="AlphaFoldDB" id="A9KKZ7"/>
<dbReference type="eggNOG" id="COG0772">
    <property type="taxonomic scope" value="Bacteria"/>
</dbReference>
<evidence type="ECO:0000256" key="2">
    <source>
        <dbReference type="ARBA" id="ARBA00022692"/>
    </source>
</evidence>
<feature type="transmembrane region" description="Helical" evidence="6">
    <location>
        <begin position="190"/>
        <end position="209"/>
    </location>
</feature>
<feature type="transmembrane region" description="Helical" evidence="6">
    <location>
        <begin position="78"/>
        <end position="97"/>
    </location>
</feature>
<proteinExistence type="predicted"/>
<evidence type="ECO:0000313" key="8">
    <source>
        <dbReference type="Proteomes" id="UP000000370"/>
    </source>
</evidence>
<dbReference type="GO" id="GO:0032153">
    <property type="term" value="C:cell division site"/>
    <property type="evidence" value="ECO:0007669"/>
    <property type="project" value="TreeGrafter"/>
</dbReference>
<dbReference type="PANTHER" id="PTHR30474:SF1">
    <property type="entry name" value="PEPTIDOGLYCAN GLYCOSYLTRANSFERASE MRDB"/>
    <property type="match status" value="1"/>
</dbReference>
<feature type="transmembrane region" description="Helical" evidence="6">
    <location>
        <begin position="315"/>
        <end position="336"/>
    </location>
</feature>
<feature type="transmembrane region" description="Helical" evidence="6">
    <location>
        <begin position="169"/>
        <end position="185"/>
    </location>
</feature>
<keyword evidence="4 6" id="KW-1133">Transmembrane helix</keyword>
<dbReference type="GO" id="GO:0015648">
    <property type="term" value="F:lipid-linked peptidoglycan transporter activity"/>
    <property type="evidence" value="ECO:0007669"/>
    <property type="project" value="TreeGrafter"/>
</dbReference>
<dbReference type="HOGENOM" id="CLU_029243_2_1_9"/>
<dbReference type="InterPro" id="IPR001182">
    <property type="entry name" value="FtsW/RodA"/>
</dbReference>
<dbReference type="RefSeq" id="WP_012200383.1">
    <property type="nucleotide sequence ID" value="NC_010001.1"/>
</dbReference>
<dbReference type="GO" id="GO:0005886">
    <property type="term" value="C:plasma membrane"/>
    <property type="evidence" value="ECO:0007669"/>
    <property type="project" value="TreeGrafter"/>
</dbReference>
<evidence type="ECO:0000256" key="5">
    <source>
        <dbReference type="ARBA" id="ARBA00023136"/>
    </source>
</evidence>
<keyword evidence="5 6" id="KW-0472">Membrane</keyword>
<feature type="transmembrane region" description="Helical" evidence="6">
    <location>
        <begin position="144"/>
        <end position="163"/>
    </location>
</feature>
<feature type="transmembrane region" description="Helical" evidence="6">
    <location>
        <begin position="54"/>
        <end position="72"/>
    </location>
</feature>
<dbReference type="PANTHER" id="PTHR30474">
    <property type="entry name" value="CELL CYCLE PROTEIN"/>
    <property type="match status" value="1"/>
</dbReference>
<accession>A9KKZ7</accession>
<gene>
    <name evidence="7" type="ordered locus">Cphy_2368</name>
</gene>
<dbReference type="Proteomes" id="UP000000370">
    <property type="component" value="Chromosome"/>
</dbReference>
<dbReference type="GO" id="GO:0051301">
    <property type="term" value="P:cell division"/>
    <property type="evidence" value="ECO:0007669"/>
    <property type="project" value="InterPro"/>
</dbReference>
<evidence type="ECO:0000256" key="1">
    <source>
        <dbReference type="ARBA" id="ARBA00004141"/>
    </source>
</evidence>
<keyword evidence="3" id="KW-0133">Cell shape</keyword>
<dbReference type="EMBL" id="CP000885">
    <property type="protein sequence ID" value="ABX42729.1"/>
    <property type="molecule type" value="Genomic_DNA"/>
</dbReference>
<evidence type="ECO:0000256" key="6">
    <source>
        <dbReference type="SAM" id="Phobius"/>
    </source>
</evidence>